<dbReference type="Proteomes" id="UP001231197">
    <property type="component" value="Unassembled WGS sequence"/>
</dbReference>
<dbReference type="EMBL" id="JASDDK010000008">
    <property type="protein sequence ID" value="MDN3494040.1"/>
    <property type="molecule type" value="Genomic_DNA"/>
</dbReference>
<evidence type="ECO:0000313" key="1">
    <source>
        <dbReference type="EMBL" id="MDN3494040.1"/>
    </source>
</evidence>
<dbReference type="RefSeq" id="WP_290207734.1">
    <property type="nucleotide sequence ID" value="NZ_JASDDK010000008.1"/>
</dbReference>
<accession>A0ABT7ZYG4</accession>
<protein>
    <submittedName>
        <fullName evidence="1">Uncharacterized protein</fullName>
    </submittedName>
</protein>
<reference evidence="1 2" key="1">
    <citation type="journal article" date="2023" name="Int. J. Syst. Evol. Microbiol.">
        <title>Winogradskyella bathintestinalis sp. nov., isolated from the intestine of the deep-sea loosejaw dragonfish, Malacosteus niger.</title>
        <authorList>
            <person name="Uniacke-Lowe S."/>
            <person name="Johnson C.N."/>
            <person name="Stanton C."/>
            <person name="Hill C."/>
            <person name="Ross P."/>
        </authorList>
    </citation>
    <scope>NUCLEOTIDE SEQUENCE [LARGE SCALE GENOMIC DNA]</scope>
    <source>
        <strain evidence="1 2">APC 3343</strain>
    </source>
</reference>
<name>A0ABT7ZYG4_9FLAO</name>
<keyword evidence="2" id="KW-1185">Reference proteome</keyword>
<proteinExistence type="predicted"/>
<comment type="caution">
    <text evidence="1">The sequence shown here is derived from an EMBL/GenBank/DDBJ whole genome shotgun (WGS) entry which is preliminary data.</text>
</comment>
<organism evidence="1 2">
    <name type="scientific">Winogradskyella bathintestinalis</name>
    <dbReference type="NCBI Taxonomy" id="3035208"/>
    <lineage>
        <taxon>Bacteria</taxon>
        <taxon>Pseudomonadati</taxon>
        <taxon>Bacteroidota</taxon>
        <taxon>Flavobacteriia</taxon>
        <taxon>Flavobacteriales</taxon>
        <taxon>Flavobacteriaceae</taxon>
        <taxon>Winogradskyella</taxon>
    </lineage>
</organism>
<sequence>MTIIKSHIDHLEYLVPLFNDYRIFYKQSSDKKGVGRYLLDRFKNK</sequence>
<evidence type="ECO:0000313" key="2">
    <source>
        <dbReference type="Proteomes" id="UP001231197"/>
    </source>
</evidence>
<gene>
    <name evidence="1" type="ORF">QMA06_15045</name>
</gene>